<dbReference type="CDD" id="cd19817">
    <property type="entry name" value="Bbox1_ANCHR-like"/>
    <property type="match status" value="1"/>
</dbReference>
<dbReference type="InterPro" id="IPR044553">
    <property type="entry name" value="Bbox1_ANCHR"/>
</dbReference>
<evidence type="ECO:0000256" key="1">
    <source>
        <dbReference type="ARBA" id="ARBA00022723"/>
    </source>
</evidence>
<dbReference type="InterPro" id="IPR013083">
    <property type="entry name" value="Znf_RING/FYVE/PHD"/>
</dbReference>
<dbReference type="GeneID" id="115889026"/>
<dbReference type="Gene3D" id="3.30.40.10">
    <property type="entry name" value="Zinc/RING finger domain, C3HC4 (zinc finger)"/>
    <property type="match status" value="1"/>
</dbReference>
<dbReference type="OrthoDB" id="5407799at2759"/>
<dbReference type="FunCoup" id="A0A6J2YLB9">
    <property type="interactions" value="38"/>
</dbReference>
<dbReference type="GO" id="GO:0030496">
    <property type="term" value="C:midbody"/>
    <property type="evidence" value="ECO:0007669"/>
    <property type="project" value="TreeGrafter"/>
</dbReference>
<dbReference type="InterPro" id="IPR017455">
    <property type="entry name" value="Znf_FYVE-rel"/>
</dbReference>
<evidence type="ECO:0000313" key="7">
    <source>
        <dbReference type="RefSeq" id="XP_030764793.1"/>
    </source>
</evidence>
<sequence>MSCTHCSTKFNFFHKELGCSNCGISLCSNCLKQKCIIPSKGSGLFKVCNPCYKKLTTEANTSNVIYPPDKYLKRLENLENPAAPPITVYKDDPRLSKLKDGLSSADQDIADRLAKLKEKQTVPPSDTEIRERLAKLKGSNIDFSKETKLNYAPDMRSDQEKVDSLLEEFGSEININKFYDPSNDLIQRLVALKGEKTKEPEPKITYDADIDSEEEIDKITRKIVGEVSLDERCPIDTFKKSTDDDLRSSPELPWCVICNNDAVYRCLDCSNDLYCSSCNTEIHKSWGETDHKIVPYKQGSDPIVP</sequence>
<accession>A0A6J2YLB9</accession>
<dbReference type="SUPFAM" id="SSF57903">
    <property type="entry name" value="FYVE/PHD zinc finger"/>
    <property type="match status" value="1"/>
</dbReference>
<dbReference type="GO" id="GO:0009838">
    <property type="term" value="P:abscission"/>
    <property type="evidence" value="ECO:0007669"/>
    <property type="project" value="TreeGrafter"/>
</dbReference>
<dbReference type="Pfam" id="PF01363">
    <property type="entry name" value="FYVE"/>
    <property type="match status" value="1"/>
</dbReference>
<dbReference type="InterPro" id="IPR000306">
    <property type="entry name" value="Znf_FYVE"/>
</dbReference>
<reference evidence="7" key="1">
    <citation type="submission" date="2025-08" db="UniProtKB">
        <authorList>
            <consortium name="RefSeq"/>
        </authorList>
    </citation>
    <scope>IDENTIFICATION</scope>
    <source>
        <tissue evidence="7">Gonads</tissue>
    </source>
</reference>
<dbReference type="SUPFAM" id="SSF57845">
    <property type="entry name" value="B-box zinc-binding domain"/>
    <property type="match status" value="1"/>
</dbReference>
<dbReference type="PROSITE" id="PS50178">
    <property type="entry name" value="ZF_FYVE"/>
    <property type="match status" value="1"/>
</dbReference>
<dbReference type="GO" id="GO:0032266">
    <property type="term" value="F:phosphatidylinositol-3-phosphate binding"/>
    <property type="evidence" value="ECO:0007669"/>
    <property type="project" value="TreeGrafter"/>
</dbReference>
<proteinExistence type="predicted"/>
<evidence type="ECO:0000313" key="6">
    <source>
        <dbReference type="Proteomes" id="UP000504635"/>
    </source>
</evidence>
<dbReference type="InterPro" id="IPR011011">
    <property type="entry name" value="Znf_FYVE_PHD"/>
</dbReference>
<dbReference type="InParanoid" id="A0A6J2YLB9"/>
<evidence type="ECO:0000256" key="3">
    <source>
        <dbReference type="ARBA" id="ARBA00022833"/>
    </source>
</evidence>
<protein>
    <submittedName>
        <fullName evidence="7">Abscission/NoCut checkpoint regulator</fullName>
    </submittedName>
</protein>
<dbReference type="Pfam" id="PF22586">
    <property type="entry name" value="ANCHR-like_BBOX"/>
    <property type="match status" value="1"/>
</dbReference>
<dbReference type="AlphaFoldDB" id="A0A6J2YLB9"/>
<name>A0A6J2YLB9_SITOR</name>
<gene>
    <name evidence="7" type="primary">LOC115889026</name>
</gene>
<keyword evidence="1" id="KW-0479">Metal-binding</keyword>
<dbReference type="RefSeq" id="XP_030764793.1">
    <property type="nucleotide sequence ID" value="XM_030908933.1"/>
</dbReference>
<organism evidence="6 7">
    <name type="scientific">Sitophilus oryzae</name>
    <name type="common">Rice weevil</name>
    <name type="synonym">Curculio oryzae</name>
    <dbReference type="NCBI Taxonomy" id="7048"/>
    <lineage>
        <taxon>Eukaryota</taxon>
        <taxon>Metazoa</taxon>
        <taxon>Ecdysozoa</taxon>
        <taxon>Arthropoda</taxon>
        <taxon>Hexapoda</taxon>
        <taxon>Insecta</taxon>
        <taxon>Pterygota</taxon>
        <taxon>Neoptera</taxon>
        <taxon>Endopterygota</taxon>
        <taxon>Coleoptera</taxon>
        <taxon>Polyphaga</taxon>
        <taxon>Cucujiformia</taxon>
        <taxon>Curculionidae</taxon>
        <taxon>Dryophthorinae</taxon>
        <taxon>Sitophilus</taxon>
    </lineage>
</organism>
<keyword evidence="6" id="KW-1185">Reference proteome</keyword>
<evidence type="ECO:0000256" key="4">
    <source>
        <dbReference type="PROSITE-ProRule" id="PRU00091"/>
    </source>
</evidence>
<dbReference type="KEGG" id="soy:115889026"/>
<feature type="domain" description="FYVE-type" evidence="5">
    <location>
        <begin position="1"/>
        <end position="56"/>
    </location>
</feature>
<dbReference type="PANTHER" id="PTHR46603">
    <property type="entry name" value="ABSCISSION/NOCUT CHECKPOINT REGULATOR"/>
    <property type="match status" value="1"/>
</dbReference>
<dbReference type="GO" id="GO:0005813">
    <property type="term" value="C:centrosome"/>
    <property type="evidence" value="ECO:0007669"/>
    <property type="project" value="TreeGrafter"/>
</dbReference>
<dbReference type="SMART" id="SM00064">
    <property type="entry name" value="FYVE"/>
    <property type="match status" value="1"/>
</dbReference>
<evidence type="ECO:0000256" key="2">
    <source>
        <dbReference type="ARBA" id="ARBA00022771"/>
    </source>
</evidence>
<keyword evidence="3" id="KW-0862">Zinc</keyword>
<dbReference type="GO" id="GO:0032154">
    <property type="term" value="C:cleavage furrow"/>
    <property type="evidence" value="ECO:0007669"/>
    <property type="project" value="TreeGrafter"/>
</dbReference>
<dbReference type="Proteomes" id="UP000504635">
    <property type="component" value="Unplaced"/>
</dbReference>
<dbReference type="PANTHER" id="PTHR46603:SF1">
    <property type="entry name" value="ABSCISSION_NOCUT CHECKPOINT REGULATOR"/>
    <property type="match status" value="1"/>
</dbReference>
<evidence type="ECO:0000259" key="5">
    <source>
        <dbReference type="PROSITE" id="PS50178"/>
    </source>
</evidence>
<dbReference type="GO" id="GO:0044878">
    <property type="term" value="P:mitotic cytokinesis checkpoint signaling"/>
    <property type="evidence" value="ECO:0007669"/>
    <property type="project" value="TreeGrafter"/>
</dbReference>
<keyword evidence="2 4" id="KW-0863">Zinc-finger</keyword>
<dbReference type="GO" id="GO:0008270">
    <property type="term" value="F:zinc ion binding"/>
    <property type="evidence" value="ECO:0007669"/>
    <property type="project" value="UniProtKB-KW"/>
</dbReference>